<dbReference type="InterPro" id="IPR053781">
    <property type="entry name" value="F-box_AtFBL13-like"/>
</dbReference>
<dbReference type="SMART" id="SM00579">
    <property type="entry name" value="FBD"/>
    <property type="match status" value="1"/>
</dbReference>
<dbReference type="Pfam" id="PF24758">
    <property type="entry name" value="LRR_At5g56370"/>
    <property type="match status" value="1"/>
</dbReference>
<dbReference type="InterPro" id="IPR032675">
    <property type="entry name" value="LRR_dom_sf"/>
</dbReference>
<dbReference type="PANTHER" id="PTHR31900">
    <property type="entry name" value="F-BOX/RNI SUPERFAMILY PROTEIN-RELATED"/>
    <property type="match status" value="1"/>
</dbReference>
<accession>A0A178W7A6</accession>
<dbReference type="PhylomeDB" id="A0A178W7A6"/>
<dbReference type="KEGG" id="ath:AT1G13780"/>
<dbReference type="ExpressionAtlas" id="A0A178W7A6">
    <property type="expression patterns" value="baseline and differential"/>
</dbReference>
<protein>
    <recommendedName>
        <fullName evidence="5">F-box domain-containing protein</fullName>
    </recommendedName>
</protein>
<dbReference type="AlphaFoldDB" id="A0A178W7A6"/>
<dbReference type="OMA" id="SARHMII"/>
<reference evidence="4" key="1">
    <citation type="journal article" date="2016" name="Proc. Natl. Acad. Sci. U.S.A.">
        <title>Chromosome-level assembly of Arabidopsis thaliana Ler reveals the extent of translocation and inversion polymorphisms.</title>
        <authorList>
            <person name="Zapata L."/>
            <person name="Ding J."/>
            <person name="Willing E.M."/>
            <person name="Hartwig B."/>
            <person name="Bezdan D."/>
            <person name="Jiao W.B."/>
            <person name="Patel V."/>
            <person name="Velikkakam James G."/>
            <person name="Koornneef M."/>
            <person name="Ossowski S."/>
            <person name="Schneeberger K."/>
        </authorList>
    </citation>
    <scope>NUCLEOTIDE SEQUENCE [LARGE SCALE GENOMIC DNA]</scope>
    <source>
        <strain evidence="4">cv. Landsberg erecta</strain>
    </source>
</reference>
<feature type="domain" description="F-box" evidence="1">
    <location>
        <begin position="15"/>
        <end position="54"/>
    </location>
</feature>
<dbReference type="SUPFAM" id="SSF52047">
    <property type="entry name" value="RNI-like"/>
    <property type="match status" value="1"/>
</dbReference>
<dbReference type="Gene3D" id="3.80.10.10">
    <property type="entry name" value="Ribonuclease Inhibitor"/>
    <property type="match status" value="1"/>
</dbReference>
<feature type="domain" description="FBD" evidence="2">
    <location>
        <begin position="382"/>
        <end position="455"/>
    </location>
</feature>
<evidence type="ECO:0000259" key="2">
    <source>
        <dbReference type="SMART" id="SM00579"/>
    </source>
</evidence>
<gene>
    <name evidence="3" type="ordered locus">AXX17_At1g14310</name>
</gene>
<sequence length="456" mass="52996">MESTVMPGFDRISELPESLISQILLHLPTKASVKTSVLSTRWKNLWLNVPGLDLNCRDFPFQNNNEKLLIDFIDRFLQFNNESRLQKFKVDYSRDKIIKFSDRIGDAISRGIRVLDVESNTYYRDADDCIDYPCIEFMPLNLYSCKTLVSLKLSYSGLEDPGFVYLPCLKFMHLREVRWDSSGTMNLEKLVSGCPVLEELIYLHDDKLVVTRVRSRSLKRFSIPFRHKLSLFRRVTQTFEIDAPGLEYMSLKADHFDRIVVKNLTSLFMIDLDIKFIVGFGWMFDPEDLPKRNEIRDFLTGISSVRHMVISHNTVKALDLYSKVGLIPKFNNLSRVEAAFPSSLLQFLPAFLESFPNLKHLILETECPVEVMEKFELVNVPRCFVSTLEHVEIKGLFDWGEQDMKIASYFLENSAVLKKLILSFMGCPQHYSESDIYEELNKLTKRSPRCQIIIRC</sequence>
<dbReference type="InterPro" id="IPR050232">
    <property type="entry name" value="FBL13/AtMIF1-like"/>
</dbReference>
<comment type="caution">
    <text evidence="3">The sequence shown here is derived from an EMBL/GenBank/DDBJ whole genome shotgun (WGS) entry which is preliminary data.</text>
</comment>
<evidence type="ECO:0008006" key="5">
    <source>
        <dbReference type="Google" id="ProtNLM"/>
    </source>
</evidence>
<dbReference type="SMART" id="SM00256">
    <property type="entry name" value="FBOX"/>
    <property type="match status" value="1"/>
</dbReference>
<name>A0A178W7A6_ARATH</name>
<dbReference type="PANTHER" id="PTHR31900:SF33">
    <property type="entry name" value="PROTEIN WITH RNI-LIKE_FBD-LIKE DOMAIN"/>
    <property type="match status" value="1"/>
</dbReference>
<evidence type="ECO:0000259" key="1">
    <source>
        <dbReference type="SMART" id="SM00256"/>
    </source>
</evidence>
<dbReference type="InterPro" id="IPR001810">
    <property type="entry name" value="F-box_dom"/>
</dbReference>
<proteinExistence type="predicted"/>
<dbReference type="EMBL" id="LUHQ01000001">
    <property type="protein sequence ID" value="OAP13273.1"/>
    <property type="molecule type" value="Genomic_DNA"/>
</dbReference>
<dbReference type="InterPro" id="IPR036047">
    <property type="entry name" value="F-box-like_dom_sf"/>
</dbReference>
<dbReference type="Pfam" id="PF00646">
    <property type="entry name" value="F-box"/>
    <property type="match status" value="1"/>
</dbReference>
<dbReference type="Pfam" id="PF08387">
    <property type="entry name" value="FBD"/>
    <property type="match status" value="1"/>
</dbReference>
<dbReference type="Proteomes" id="UP000078284">
    <property type="component" value="Chromosome 1"/>
</dbReference>
<organism evidence="3 4">
    <name type="scientific">Arabidopsis thaliana</name>
    <name type="common">Mouse-ear cress</name>
    <dbReference type="NCBI Taxonomy" id="3702"/>
    <lineage>
        <taxon>Eukaryota</taxon>
        <taxon>Viridiplantae</taxon>
        <taxon>Streptophyta</taxon>
        <taxon>Embryophyta</taxon>
        <taxon>Tracheophyta</taxon>
        <taxon>Spermatophyta</taxon>
        <taxon>Magnoliopsida</taxon>
        <taxon>eudicotyledons</taxon>
        <taxon>Gunneridae</taxon>
        <taxon>Pentapetalae</taxon>
        <taxon>rosids</taxon>
        <taxon>malvids</taxon>
        <taxon>Brassicales</taxon>
        <taxon>Brassicaceae</taxon>
        <taxon>Camelineae</taxon>
        <taxon>Arabidopsis</taxon>
    </lineage>
</organism>
<dbReference type="RefSeq" id="NP_172833.2">
    <property type="nucleotide sequence ID" value="NM_101246.6"/>
</dbReference>
<dbReference type="CDD" id="cd22160">
    <property type="entry name" value="F-box_AtFBL13-like"/>
    <property type="match status" value="1"/>
</dbReference>
<evidence type="ECO:0000313" key="4">
    <source>
        <dbReference type="Proteomes" id="UP000078284"/>
    </source>
</evidence>
<dbReference type="InterPro" id="IPR006566">
    <property type="entry name" value="FBD"/>
</dbReference>
<dbReference type="SUPFAM" id="SSF81383">
    <property type="entry name" value="F-box domain"/>
    <property type="match status" value="1"/>
</dbReference>
<dbReference type="InterPro" id="IPR055411">
    <property type="entry name" value="LRR_FXL15/At3g58940/PEG3-like"/>
</dbReference>
<evidence type="ECO:0000313" key="3">
    <source>
        <dbReference type="EMBL" id="OAP13273.1"/>
    </source>
</evidence>